<evidence type="ECO:0000313" key="9">
    <source>
        <dbReference type="Proteomes" id="UP000182278"/>
    </source>
</evidence>
<dbReference type="PANTHER" id="PTHR33507:SF3">
    <property type="entry name" value="INNER MEMBRANE PROTEIN YBBJ"/>
    <property type="match status" value="1"/>
</dbReference>
<comment type="subcellular location">
    <subcellularLocation>
        <location evidence="1">Membrane</location>
        <topology evidence="1">Multi-pass membrane protein</topology>
    </subcellularLocation>
</comment>
<dbReference type="InterPro" id="IPR056739">
    <property type="entry name" value="NfeD_membrane"/>
</dbReference>
<dbReference type="Proteomes" id="UP000182278">
    <property type="component" value="Unassembled WGS sequence"/>
</dbReference>
<organism evidence="8 9">
    <name type="scientific">Candidatus Desantisbacteria bacterium CG1_02_38_46</name>
    <dbReference type="NCBI Taxonomy" id="1817893"/>
    <lineage>
        <taxon>Bacteria</taxon>
        <taxon>Candidatus Desantisiibacteriota</taxon>
    </lineage>
</organism>
<feature type="transmembrane region" description="Helical" evidence="5">
    <location>
        <begin position="52"/>
        <end position="74"/>
    </location>
</feature>
<dbReference type="GO" id="GO:0005886">
    <property type="term" value="C:plasma membrane"/>
    <property type="evidence" value="ECO:0007669"/>
    <property type="project" value="TreeGrafter"/>
</dbReference>
<feature type="domain" description="NfeD-like C-terminal" evidence="6">
    <location>
        <begin position="101"/>
        <end position="155"/>
    </location>
</feature>
<keyword evidence="4 5" id="KW-0472">Membrane</keyword>
<evidence type="ECO:0000256" key="4">
    <source>
        <dbReference type="ARBA" id="ARBA00023136"/>
    </source>
</evidence>
<evidence type="ECO:0000256" key="3">
    <source>
        <dbReference type="ARBA" id="ARBA00022989"/>
    </source>
</evidence>
<accession>A0A1J4SDP5</accession>
<evidence type="ECO:0000256" key="2">
    <source>
        <dbReference type="ARBA" id="ARBA00022692"/>
    </source>
</evidence>
<dbReference type="AlphaFoldDB" id="A0A1J4SDP5"/>
<evidence type="ECO:0000256" key="1">
    <source>
        <dbReference type="ARBA" id="ARBA00004141"/>
    </source>
</evidence>
<dbReference type="InterPro" id="IPR002810">
    <property type="entry name" value="NfeD-like_C"/>
</dbReference>
<proteinExistence type="predicted"/>
<dbReference type="Pfam" id="PF01957">
    <property type="entry name" value="NfeD"/>
    <property type="match status" value="1"/>
</dbReference>
<protein>
    <submittedName>
        <fullName evidence="8">Uncharacterized protein</fullName>
    </submittedName>
</protein>
<dbReference type="Pfam" id="PF24961">
    <property type="entry name" value="NfeD_membrane"/>
    <property type="match status" value="1"/>
</dbReference>
<keyword evidence="3 5" id="KW-1133">Transmembrane helix</keyword>
<feature type="transmembrane region" description="Helical" evidence="5">
    <location>
        <begin position="7"/>
        <end position="40"/>
    </location>
</feature>
<name>A0A1J4SDP5_9BACT</name>
<feature type="domain" description="NfeD integral membrane" evidence="7">
    <location>
        <begin position="6"/>
        <end position="69"/>
    </location>
</feature>
<dbReference type="EMBL" id="MNUO01000044">
    <property type="protein sequence ID" value="OIN97555.1"/>
    <property type="molecule type" value="Genomic_DNA"/>
</dbReference>
<reference evidence="8 9" key="1">
    <citation type="journal article" date="2016" name="Environ. Microbiol.">
        <title>Genomic resolution of a cold subsurface aquifer community provides metabolic insights for novel microbes adapted to high CO concentrations.</title>
        <authorList>
            <person name="Probst A.J."/>
            <person name="Castelle C.J."/>
            <person name="Singh A."/>
            <person name="Brown C.T."/>
            <person name="Anantharaman K."/>
            <person name="Sharon I."/>
            <person name="Hug L.A."/>
            <person name="Burstein D."/>
            <person name="Emerson J.B."/>
            <person name="Thomas B.C."/>
            <person name="Banfield J.F."/>
        </authorList>
    </citation>
    <scope>NUCLEOTIDE SEQUENCE [LARGE SCALE GENOMIC DNA]</scope>
    <source>
        <strain evidence="8">CG1_02_38_46</strain>
    </source>
</reference>
<dbReference type="InterPro" id="IPR012340">
    <property type="entry name" value="NA-bd_OB-fold"/>
</dbReference>
<comment type="caution">
    <text evidence="8">The sequence shown here is derived from an EMBL/GenBank/DDBJ whole genome shotgun (WGS) entry which is preliminary data.</text>
</comment>
<evidence type="ECO:0000259" key="7">
    <source>
        <dbReference type="Pfam" id="PF24961"/>
    </source>
</evidence>
<dbReference type="SUPFAM" id="SSF141322">
    <property type="entry name" value="NfeD domain-like"/>
    <property type="match status" value="1"/>
</dbReference>
<sequence length="157" mass="17046">MAAWMTVLLLLVLGFILLLMELFIIPGFGLVGISGLILLFVASYLSFKTLNILVGLVLSIGSFILVIILIRFFADKLSNLVSLKEKEDAERGFRTSTDYANLSGKEGESITSLRPSGMALIDGKKFSVVTEGMFIAKGIKIKVVRVEGGKIFVRKGG</sequence>
<dbReference type="PANTHER" id="PTHR33507">
    <property type="entry name" value="INNER MEMBRANE PROTEIN YBBJ"/>
    <property type="match status" value="1"/>
</dbReference>
<dbReference type="STRING" id="1817893.AUJ66_02790"/>
<dbReference type="Gene3D" id="2.40.50.140">
    <property type="entry name" value="Nucleic acid-binding proteins"/>
    <property type="match status" value="1"/>
</dbReference>
<dbReference type="InterPro" id="IPR052165">
    <property type="entry name" value="Membrane_assoc_protease"/>
</dbReference>
<gene>
    <name evidence="8" type="ORF">AUJ66_02790</name>
</gene>
<keyword evidence="2 5" id="KW-0812">Transmembrane</keyword>
<evidence type="ECO:0000256" key="5">
    <source>
        <dbReference type="SAM" id="Phobius"/>
    </source>
</evidence>
<evidence type="ECO:0000259" key="6">
    <source>
        <dbReference type="Pfam" id="PF01957"/>
    </source>
</evidence>
<evidence type="ECO:0000313" key="8">
    <source>
        <dbReference type="EMBL" id="OIN97555.1"/>
    </source>
</evidence>